<gene>
    <name evidence="18" type="ORF">Rsub_03341</name>
</gene>
<dbReference type="InParanoid" id="A0A2V0NRB2"/>
<feature type="binding site" evidence="17">
    <location>
        <position position="107"/>
    </location>
    <ligand>
        <name>Mg(2+)</name>
        <dbReference type="ChEBI" id="CHEBI:18420"/>
        <label>1</label>
        <note>catalytic</note>
    </ligand>
</feature>
<evidence type="ECO:0000256" key="15">
    <source>
        <dbReference type="ARBA" id="ARBA00044544"/>
    </source>
</evidence>
<dbReference type="HAMAP" id="MF_02095">
    <property type="entry name" value="CysQ"/>
    <property type="match status" value="1"/>
</dbReference>
<keyword evidence="4" id="KW-0997">Cell inner membrane</keyword>
<evidence type="ECO:0000256" key="14">
    <source>
        <dbReference type="ARBA" id="ARBA00044519"/>
    </source>
</evidence>
<evidence type="ECO:0000256" key="5">
    <source>
        <dbReference type="ARBA" id="ARBA00022671"/>
    </source>
</evidence>
<dbReference type="GO" id="GO:0008441">
    <property type="term" value="F:3'(2'),5'-bisphosphate nucleotidase activity"/>
    <property type="evidence" value="ECO:0007669"/>
    <property type="project" value="UniProtKB-EC"/>
</dbReference>
<keyword evidence="8 17" id="KW-0460">Magnesium</keyword>
<dbReference type="InterPro" id="IPR020583">
    <property type="entry name" value="Inositol_monoP_metal-BS"/>
</dbReference>
<evidence type="ECO:0000256" key="16">
    <source>
        <dbReference type="ARBA" id="ARBA00044554"/>
    </source>
</evidence>
<dbReference type="InterPro" id="IPR006240">
    <property type="entry name" value="CysQ"/>
</dbReference>
<dbReference type="PANTHER" id="PTHR43028:SF5">
    <property type="entry name" value="3'(2'),5'-BISPHOSPHATE NUCLEOTIDASE 1"/>
    <property type="match status" value="1"/>
</dbReference>
<keyword evidence="3" id="KW-1003">Cell membrane</keyword>
<feature type="binding site" evidence="17">
    <location>
        <position position="234"/>
    </location>
    <ligand>
        <name>Mg(2+)</name>
        <dbReference type="ChEBI" id="CHEBI:18420"/>
        <label>1</label>
        <note>catalytic</note>
    </ligand>
</feature>
<feature type="binding site" evidence="17">
    <location>
        <position position="110"/>
    </location>
    <ligand>
        <name>Mg(2+)</name>
        <dbReference type="ChEBI" id="CHEBI:18420"/>
        <label>1</label>
        <note>catalytic</note>
    </ligand>
</feature>
<dbReference type="EC" id="3.1.3.7" evidence="2"/>
<dbReference type="PROSITE" id="PS00629">
    <property type="entry name" value="IMP_1"/>
    <property type="match status" value="1"/>
</dbReference>
<dbReference type="GO" id="GO:0004441">
    <property type="term" value="F:inositol-1,4-bisphosphate 1-phosphatase activity"/>
    <property type="evidence" value="ECO:0007669"/>
    <property type="project" value="UniProtKB-EC"/>
</dbReference>
<dbReference type="PRINTS" id="PR00377">
    <property type="entry name" value="IMPHPHTASES"/>
</dbReference>
<dbReference type="CDD" id="cd01638">
    <property type="entry name" value="CysQ"/>
    <property type="match status" value="1"/>
</dbReference>
<evidence type="ECO:0000256" key="6">
    <source>
        <dbReference type="ARBA" id="ARBA00022723"/>
    </source>
</evidence>
<evidence type="ECO:0000256" key="10">
    <source>
        <dbReference type="ARBA" id="ARBA00040342"/>
    </source>
</evidence>
<feature type="binding site" evidence="17">
    <location>
        <position position="87"/>
    </location>
    <ligand>
        <name>Mg(2+)</name>
        <dbReference type="ChEBI" id="CHEBI:18420"/>
        <label>1</label>
        <note>catalytic</note>
    </ligand>
</feature>
<dbReference type="GO" id="GO:0006790">
    <property type="term" value="P:sulfur compound metabolic process"/>
    <property type="evidence" value="ECO:0007669"/>
    <property type="project" value="InterPro"/>
</dbReference>
<dbReference type="GO" id="GO:0046854">
    <property type="term" value="P:phosphatidylinositol phosphate biosynthetic process"/>
    <property type="evidence" value="ECO:0007669"/>
    <property type="project" value="InterPro"/>
</dbReference>
<evidence type="ECO:0000256" key="8">
    <source>
        <dbReference type="ARBA" id="ARBA00022842"/>
    </source>
</evidence>
<dbReference type="NCBIfam" id="TIGR01331">
    <property type="entry name" value="bisphos_cysQ"/>
    <property type="match status" value="1"/>
</dbReference>
<evidence type="ECO:0000313" key="19">
    <source>
        <dbReference type="Proteomes" id="UP000247498"/>
    </source>
</evidence>
<evidence type="ECO:0000313" key="18">
    <source>
        <dbReference type="EMBL" id="GBF90208.1"/>
    </source>
</evidence>
<dbReference type="Gene3D" id="3.30.540.10">
    <property type="entry name" value="Fructose-1,6-Bisphosphatase, subunit A, domain 1"/>
    <property type="match status" value="1"/>
</dbReference>
<dbReference type="OrthoDB" id="10254945at2759"/>
<evidence type="ECO:0000256" key="1">
    <source>
        <dbReference type="ARBA" id="ARBA00005289"/>
    </source>
</evidence>
<dbReference type="PANTHER" id="PTHR43028">
    <property type="entry name" value="3'(2'),5'-BISPHOSPHATE NUCLEOTIDASE 1"/>
    <property type="match status" value="1"/>
</dbReference>
<reference evidence="18 19" key="1">
    <citation type="journal article" date="2018" name="Sci. Rep.">
        <title>Raphidocelis subcapitata (=Pseudokirchneriella subcapitata) provides an insight into genome evolution and environmental adaptations in the Sphaeropleales.</title>
        <authorList>
            <person name="Suzuki S."/>
            <person name="Yamaguchi H."/>
            <person name="Nakajima N."/>
            <person name="Kawachi M."/>
        </authorList>
    </citation>
    <scope>NUCLEOTIDE SEQUENCE [LARGE SCALE GENOMIC DNA]</scope>
    <source>
        <strain evidence="18 19">NIES-35</strain>
    </source>
</reference>
<dbReference type="STRING" id="307507.A0A2V0NRB2"/>
<comment type="caution">
    <text evidence="18">The sequence shown here is derived from an EMBL/GenBank/DDBJ whole genome shotgun (WGS) entry which is preliminary data.</text>
</comment>
<organism evidence="18 19">
    <name type="scientific">Raphidocelis subcapitata</name>
    <dbReference type="NCBI Taxonomy" id="307507"/>
    <lineage>
        <taxon>Eukaryota</taxon>
        <taxon>Viridiplantae</taxon>
        <taxon>Chlorophyta</taxon>
        <taxon>core chlorophytes</taxon>
        <taxon>Chlorophyceae</taxon>
        <taxon>CS clade</taxon>
        <taxon>Sphaeropleales</taxon>
        <taxon>Selenastraceae</taxon>
        <taxon>Raphidocelis</taxon>
    </lineage>
</organism>
<keyword evidence="7" id="KW-0378">Hydrolase</keyword>
<dbReference type="SUPFAM" id="SSF56655">
    <property type="entry name" value="Carbohydrate phosphatase"/>
    <property type="match status" value="1"/>
</dbReference>
<dbReference type="InterPro" id="IPR050725">
    <property type="entry name" value="CysQ/Inositol_MonoPase"/>
</dbReference>
<evidence type="ECO:0000256" key="2">
    <source>
        <dbReference type="ARBA" id="ARBA00012633"/>
    </source>
</evidence>
<keyword evidence="6 17" id="KW-0479">Metal-binding</keyword>
<dbReference type="Proteomes" id="UP000247498">
    <property type="component" value="Unassembled WGS sequence"/>
</dbReference>
<sequence>MGIVASTPSPTEGVSVEFDVHTRIPVEGVIALAEKAGQAIMRIYESEDFGTRLKSDDSPLTQADTDANAVICRGLGELAPHVPIISEENKLLPHSIREGYQYCWMVDPLDGTKEFVKRNGQFTVNIALIQGNEPVMGVLHVPVGGDTYFAVKGRGAFVRRKGVTTPISAAEFNPTDSGVVMVGSASHMSDATKEFVGLFKEPEFKQLGSSLKLMLVAEGTAHVYPRLAPTMEWDTAAADIIVREAGGVVLHAGRCSGRGELLEDWKDAILKEQPLRYNKEDLLNPCFVVFGKRRGA</sequence>
<dbReference type="AlphaFoldDB" id="A0A2V0NRB2"/>
<dbReference type="PROSITE" id="PS00630">
    <property type="entry name" value="IMP_2"/>
    <property type="match status" value="1"/>
</dbReference>
<evidence type="ECO:0000256" key="11">
    <source>
        <dbReference type="ARBA" id="ARBA00041815"/>
    </source>
</evidence>
<dbReference type="Pfam" id="PF00459">
    <property type="entry name" value="Inositol_P"/>
    <property type="match status" value="1"/>
</dbReference>
<dbReference type="EC" id="3.1.3.57" evidence="14"/>
<dbReference type="InterPro" id="IPR020550">
    <property type="entry name" value="Inositol_monophosphatase_CS"/>
</dbReference>
<dbReference type="Gene3D" id="3.40.190.80">
    <property type="match status" value="1"/>
</dbReference>
<evidence type="ECO:0000256" key="4">
    <source>
        <dbReference type="ARBA" id="ARBA00022519"/>
    </source>
</evidence>
<dbReference type="InterPro" id="IPR000760">
    <property type="entry name" value="Inositol_monophosphatase-like"/>
</dbReference>
<protein>
    <recommendedName>
        <fullName evidence="10">3'(2'),5'-bisphosphate nucleotidase 1</fullName>
        <ecNumber evidence="14">3.1.3.57</ecNumber>
        <ecNumber evidence="2">3.1.3.7</ecNumber>
    </recommendedName>
    <alternativeName>
        <fullName evidence="15">3'-phosphoadenosine 5'-phosphate phosphatase</fullName>
    </alternativeName>
    <alternativeName>
        <fullName evidence="11">Bisphosphate 3'-nucleotidase 1</fullName>
    </alternativeName>
    <alternativeName>
        <fullName evidence="16">Inositol-polyphosphate 1-phosphatase</fullName>
    </alternativeName>
</protein>
<evidence type="ECO:0000256" key="17">
    <source>
        <dbReference type="PIRSR" id="PIRSR600760-2"/>
    </source>
</evidence>
<evidence type="ECO:0000256" key="13">
    <source>
        <dbReference type="ARBA" id="ARBA00044478"/>
    </source>
</evidence>
<evidence type="ECO:0000256" key="9">
    <source>
        <dbReference type="ARBA" id="ARBA00023136"/>
    </source>
</evidence>
<comment type="catalytic activity">
    <reaction evidence="12">
        <text>1D-myo-inositol 1,3,4-trisphosphate + H2O = 1D-myo-inositol 3,4-bisphosphate + phosphate</text>
        <dbReference type="Rhea" id="RHEA:70319"/>
        <dbReference type="ChEBI" id="CHEBI:15377"/>
        <dbReference type="ChEBI" id="CHEBI:43474"/>
        <dbReference type="ChEBI" id="CHEBI:58414"/>
        <dbReference type="ChEBI" id="CHEBI:83241"/>
    </reaction>
    <physiologicalReaction direction="left-to-right" evidence="12">
        <dbReference type="Rhea" id="RHEA:70320"/>
    </physiologicalReaction>
</comment>
<evidence type="ECO:0000256" key="12">
    <source>
        <dbReference type="ARBA" id="ARBA00044465"/>
    </source>
</evidence>
<evidence type="ECO:0000256" key="7">
    <source>
        <dbReference type="ARBA" id="ARBA00022801"/>
    </source>
</evidence>
<keyword evidence="5" id="KW-0452">Lithium</keyword>
<evidence type="ECO:0000256" key="3">
    <source>
        <dbReference type="ARBA" id="ARBA00022475"/>
    </source>
</evidence>
<feature type="binding site" evidence="17">
    <location>
        <position position="109"/>
    </location>
    <ligand>
        <name>Mg(2+)</name>
        <dbReference type="ChEBI" id="CHEBI:18420"/>
        <label>1</label>
        <note>catalytic</note>
    </ligand>
</feature>
<comment type="similarity">
    <text evidence="1">Belongs to the inositol monophosphatase superfamily. CysQ family.</text>
</comment>
<dbReference type="GO" id="GO:0000287">
    <property type="term" value="F:magnesium ion binding"/>
    <property type="evidence" value="ECO:0007669"/>
    <property type="project" value="InterPro"/>
</dbReference>
<name>A0A2V0NRB2_9CHLO</name>
<dbReference type="EMBL" id="BDRX01000015">
    <property type="protein sequence ID" value="GBF90208.1"/>
    <property type="molecule type" value="Genomic_DNA"/>
</dbReference>
<keyword evidence="9" id="KW-0472">Membrane</keyword>
<keyword evidence="19" id="KW-1185">Reference proteome</keyword>
<accession>A0A2V0NRB2</accession>
<comment type="catalytic activity">
    <reaction evidence="13">
        <text>1D-myo-inositol 1,4-bisphosphate + H2O = 1D-myo-inositol 4-phosphate + phosphate</text>
        <dbReference type="Rhea" id="RHEA:15553"/>
        <dbReference type="ChEBI" id="CHEBI:15377"/>
        <dbReference type="ChEBI" id="CHEBI:43474"/>
        <dbReference type="ChEBI" id="CHEBI:58282"/>
        <dbReference type="ChEBI" id="CHEBI:58469"/>
        <dbReference type="EC" id="3.1.3.57"/>
    </reaction>
    <physiologicalReaction direction="left-to-right" evidence="13">
        <dbReference type="Rhea" id="RHEA:15554"/>
    </physiologicalReaction>
</comment>
<proteinExistence type="inferred from homology"/>
<comment type="cofactor">
    <cofactor evidence="17">
        <name>Mg(2+)</name>
        <dbReference type="ChEBI" id="CHEBI:18420"/>
    </cofactor>
</comment>